<dbReference type="KEGG" id="amr:AM1_B0202"/>
<keyword evidence="3" id="KW-0614">Plasmid</keyword>
<feature type="chain" id="PRO_5002731266" evidence="2">
    <location>
        <begin position="26"/>
        <end position="177"/>
    </location>
</feature>
<dbReference type="EMBL" id="CP000839">
    <property type="protein sequence ID" value="ABW31922.1"/>
    <property type="molecule type" value="Genomic_DNA"/>
</dbReference>
<keyword evidence="4" id="KW-1185">Reference proteome</keyword>
<reference evidence="3 4" key="1">
    <citation type="journal article" date="2008" name="Proc. Natl. Acad. Sci. U.S.A.">
        <title>Niche adaptation and genome expansion in the chlorophyll d-producing cyanobacterium Acaryochloris marina.</title>
        <authorList>
            <person name="Swingley W.D."/>
            <person name="Chen M."/>
            <person name="Cheung P.C."/>
            <person name="Conrad A.L."/>
            <person name="Dejesa L.C."/>
            <person name="Hao J."/>
            <person name="Honchak B.M."/>
            <person name="Karbach L.E."/>
            <person name="Kurdoglu A."/>
            <person name="Lahiri S."/>
            <person name="Mastrian S.D."/>
            <person name="Miyashita H."/>
            <person name="Page L."/>
            <person name="Ramakrishna P."/>
            <person name="Satoh S."/>
            <person name="Sattley W.M."/>
            <person name="Shimada Y."/>
            <person name="Taylor H.L."/>
            <person name="Tomo T."/>
            <person name="Tsuchiya T."/>
            <person name="Wang Z.T."/>
            <person name="Raymond J."/>
            <person name="Mimuro M."/>
            <person name="Blankenship R.E."/>
            <person name="Touchman J.W."/>
        </authorList>
    </citation>
    <scope>NUCLEOTIDE SEQUENCE [LARGE SCALE GENOMIC DNA]</scope>
    <source>
        <strain evidence="4">MBIC 11017</strain>
        <plasmid evidence="4">Plasmid pREB2</plasmid>
    </source>
</reference>
<gene>
    <name evidence="3" type="ordered locus">AM1_B0202</name>
</gene>
<keyword evidence="2" id="KW-0732">Signal</keyword>
<dbReference type="AlphaFoldDB" id="A8ZL95"/>
<geneLocation type="plasmid" evidence="3 4">
    <name>pREB2</name>
</geneLocation>
<sequence length="177" mass="19262">MINRRAILSILLPPLLLGCSPPPQATNTNITSAKTTPAKILSTGDGDSLKVRSPNGASTTTRIGCIDAPEYNQEYGPEAGQRLKALLPRGADIALRKITTDQRFTRRGNQWVYSWLGKDMRSCITATLMVVPIQQISMLTQRMMRDHESSIFGVSQTQLCRGIIAGIGGNIGPRVKV</sequence>
<dbReference type="HOGENOM" id="CLU_1514703_0_0_3"/>
<organism evidence="3 4">
    <name type="scientific">Acaryochloris marina (strain MBIC 11017)</name>
    <dbReference type="NCBI Taxonomy" id="329726"/>
    <lineage>
        <taxon>Bacteria</taxon>
        <taxon>Bacillati</taxon>
        <taxon>Cyanobacteriota</taxon>
        <taxon>Cyanophyceae</taxon>
        <taxon>Acaryochloridales</taxon>
        <taxon>Acaryochloridaceae</taxon>
        <taxon>Acaryochloris</taxon>
    </lineage>
</organism>
<evidence type="ECO:0000256" key="1">
    <source>
        <dbReference type="SAM" id="MobiDB-lite"/>
    </source>
</evidence>
<dbReference type="Proteomes" id="UP000000268">
    <property type="component" value="Plasmid pREB2"/>
</dbReference>
<dbReference type="Gene3D" id="2.40.50.90">
    <property type="match status" value="1"/>
</dbReference>
<evidence type="ECO:0000256" key="2">
    <source>
        <dbReference type="SAM" id="SignalP"/>
    </source>
</evidence>
<dbReference type="InterPro" id="IPR035437">
    <property type="entry name" value="SNase_OB-fold_sf"/>
</dbReference>
<evidence type="ECO:0000313" key="3">
    <source>
        <dbReference type="EMBL" id="ABW31922.1"/>
    </source>
</evidence>
<feature type="region of interest" description="Disordered" evidence="1">
    <location>
        <begin position="27"/>
        <end position="56"/>
    </location>
</feature>
<accession>A8ZL95</accession>
<protein>
    <submittedName>
        <fullName evidence="3">Staphylococcus nuclease, putative</fullName>
    </submittedName>
</protein>
<dbReference type="PROSITE" id="PS51257">
    <property type="entry name" value="PROKAR_LIPOPROTEIN"/>
    <property type="match status" value="1"/>
</dbReference>
<evidence type="ECO:0000313" key="4">
    <source>
        <dbReference type="Proteomes" id="UP000000268"/>
    </source>
</evidence>
<proteinExistence type="predicted"/>
<name>A8ZL95_ACAM1</name>
<feature type="signal peptide" evidence="2">
    <location>
        <begin position="1"/>
        <end position="25"/>
    </location>
</feature>
<dbReference type="SUPFAM" id="SSF50199">
    <property type="entry name" value="Staphylococcal nuclease"/>
    <property type="match status" value="1"/>
</dbReference>